<dbReference type="Proteomes" id="UP001323405">
    <property type="component" value="Unassembled WGS sequence"/>
</dbReference>
<evidence type="ECO:0000313" key="3">
    <source>
        <dbReference type="Proteomes" id="UP001323405"/>
    </source>
</evidence>
<sequence length="221" mass="23908">MKGPFFFLASLNRVRRCIYTPLPPPRPLNPIITYLPISSHHTHLTPNYTSLFFRMSQYFRPNEHPTGHTSLPNTTTTSTTQPTTSATEPTTTTTSPDQPSTRTITTPYSTLDQTATLPTTSAPAETSAPETVSGLDQAHVKRPKLTSEEDEEGAELEGVKQKDGRQEGGRLGEKIEGRIRGAVGGVFDDLKGAVGQGGEKEGEEGKEGKEGKKGLGLLWSS</sequence>
<evidence type="ECO:0000256" key="1">
    <source>
        <dbReference type="SAM" id="MobiDB-lite"/>
    </source>
</evidence>
<evidence type="ECO:0000313" key="2">
    <source>
        <dbReference type="EMBL" id="KAK4650685.1"/>
    </source>
</evidence>
<comment type="caution">
    <text evidence="2">The sequence shown here is derived from an EMBL/GenBank/DDBJ whole genome shotgun (WGS) entry which is preliminary data.</text>
</comment>
<protein>
    <submittedName>
        <fullName evidence="2">Uncharacterized protein</fullName>
    </submittedName>
</protein>
<feature type="region of interest" description="Disordered" evidence="1">
    <location>
        <begin position="189"/>
        <end position="221"/>
    </location>
</feature>
<feature type="compositionally biased region" description="Basic and acidic residues" evidence="1">
    <location>
        <begin position="198"/>
        <end position="213"/>
    </location>
</feature>
<reference evidence="2 3" key="1">
    <citation type="journal article" date="2023" name="bioRxiv">
        <title>High-quality genome assemblies of four members of thePodospora anserinaspecies complex.</title>
        <authorList>
            <person name="Ament-Velasquez S.L."/>
            <person name="Vogan A.A."/>
            <person name="Wallerman O."/>
            <person name="Hartmann F."/>
            <person name="Gautier V."/>
            <person name="Silar P."/>
            <person name="Giraud T."/>
            <person name="Johannesson H."/>
        </authorList>
    </citation>
    <scope>NUCLEOTIDE SEQUENCE [LARGE SCALE GENOMIC DNA]</scope>
    <source>
        <strain evidence="2 3">CBS 415.72m</strain>
    </source>
</reference>
<dbReference type="GeneID" id="87913722"/>
<accession>A0ABR0G4L1</accession>
<feature type="compositionally biased region" description="Low complexity" evidence="1">
    <location>
        <begin position="67"/>
        <end position="103"/>
    </location>
</feature>
<gene>
    <name evidence="2" type="ORF">QC762_709660</name>
</gene>
<keyword evidence="3" id="KW-1185">Reference proteome</keyword>
<proteinExistence type="predicted"/>
<dbReference type="RefSeq" id="XP_062739660.1">
    <property type="nucleotide sequence ID" value="XM_062893815.1"/>
</dbReference>
<feature type="compositionally biased region" description="Polar residues" evidence="1">
    <location>
        <begin position="104"/>
        <end position="130"/>
    </location>
</feature>
<feature type="region of interest" description="Disordered" evidence="1">
    <location>
        <begin position="63"/>
        <end position="176"/>
    </location>
</feature>
<dbReference type="EMBL" id="JAFFHA010000009">
    <property type="protein sequence ID" value="KAK4650685.1"/>
    <property type="molecule type" value="Genomic_DNA"/>
</dbReference>
<organism evidence="2 3">
    <name type="scientific">Podospora pseudocomata</name>
    <dbReference type="NCBI Taxonomy" id="2093779"/>
    <lineage>
        <taxon>Eukaryota</taxon>
        <taxon>Fungi</taxon>
        <taxon>Dikarya</taxon>
        <taxon>Ascomycota</taxon>
        <taxon>Pezizomycotina</taxon>
        <taxon>Sordariomycetes</taxon>
        <taxon>Sordariomycetidae</taxon>
        <taxon>Sordariales</taxon>
        <taxon>Podosporaceae</taxon>
        <taxon>Podospora</taxon>
    </lineage>
</organism>
<name>A0ABR0G4L1_9PEZI</name>
<feature type="compositionally biased region" description="Basic and acidic residues" evidence="1">
    <location>
        <begin position="157"/>
        <end position="176"/>
    </location>
</feature>